<dbReference type="InterPro" id="IPR036286">
    <property type="entry name" value="LexA/Signal_pep-like_sf"/>
</dbReference>
<comment type="similarity">
    <text evidence="2">Belongs to the peptidase S26 family.</text>
</comment>
<dbReference type="GO" id="GO:0016020">
    <property type="term" value="C:membrane"/>
    <property type="evidence" value="ECO:0007669"/>
    <property type="project" value="InterPro"/>
</dbReference>
<dbReference type="GO" id="GO:0004252">
    <property type="term" value="F:serine-type endopeptidase activity"/>
    <property type="evidence" value="ECO:0007669"/>
    <property type="project" value="InterPro"/>
</dbReference>
<dbReference type="NCBIfam" id="TIGR02227">
    <property type="entry name" value="sigpep_I_bact"/>
    <property type="match status" value="1"/>
</dbReference>
<dbReference type="GO" id="GO:0006465">
    <property type="term" value="P:signal peptide processing"/>
    <property type="evidence" value="ECO:0007669"/>
    <property type="project" value="InterPro"/>
</dbReference>
<dbReference type="EC" id="3.4.21.89" evidence="3"/>
<evidence type="ECO:0000256" key="3">
    <source>
        <dbReference type="ARBA" id="ARBA00013208"/>
    </source>
</evidence>
<evidence type="ECO:0000256" key="4">
    <source>
        <dbReference type="ARBA" id="ARBA00022801"/>
    </source>
</evidence>
<dbReference type="PROSITE" id="PS00761">
    <property type="entry name" value="SPASE_I_3"/>
    <property type="match status" value="1"/>
</dbReference>
<feature type="domain" description="Peptidase S26" evidence="6">
    <location>
        <begin position="52"/>
        <end position="242"/>
    </location>
</feature>
<keyword evidence="4 7" id="KW-0378">Hydrolase</keyword>
<dbReference type="InterPro" id="IPR019533">
    <property type="entry name" value="Peptidase_S26"/>
</dbReference>
<evidence type="ECO:0000313" key="7">
    <source>
        <dbReference type="EMBL" id="VAX09316.1"/>
    </source>
</evidence>
<dbReference type="InterPro" id="IPR000223">
    <property type="entry name" value="Pept_S26A_signal_pept_1"/>
</dbReference>
<dbReference type="InterPro" id="IPR019758">
    <property type="entry name" value="Pept_S26A_signal_pept_1_CS"/>
</dbReference>
<dbReference type="CDD" id="cd06530">
    <property type="entry name" value="S26_SPase_I"/>
    <property type="match status" value="1"/>
</dbReference>
<keyword evidence="5" id="KW-1133">Transmembrane helix</keyword>
<accession>A0A3B1ATK0</accession>
<dbReference type="EMBL" id="UOFY01000034">
    <property type="protein sequence ID" value="VAX09316.1"/>
    <property type="molecule type" value="Genomic_DNA"/>
</dbReference>
<keyword evidence="5" id="KW-0812">Transmembrane</keyword>
<dbReference type="Gene3D" id="2.10.109.10">
    <property type="entry name" value="Umud Fragment, subunit A"/>
    <property type="match status" value="1"/>
</dbReference>
<evidence type="ECO:0000256" key="5">
    <source>
        <dbReference type="SAM" id="Phobius"/>
    </source>
</evidence>
<name>A0A3B1ATK0_9ZZZZ</name>
<organism evidence="7">
    <name type="scientific">hydrothermal vent metagenome</name>
    <dbReference type="NCBI Taxonomy" id="652676"/>
    <lineage>
        <taxon>unclassified sequences</taxon>
        <taxon>metagenomes</taxon>
        <taxon>ecological metagenomes</taxon>
    </lineage>
</organism>
<dbReference type="PANTHER" id="PTHR43390">
    <property type="entry name" value="SIGNAL PEPTIDASE I"/>
    <property type="match status" value="1"/>
</dbReference>
<dbReference type="InterPro" id="IPR019757">
    <property type="entry name" value="Pept_S26A_signal_pept_1_Lys-AS"/>
</dbReference>
<proteinExistence type="inferred from homology"/>
<dbReference type="AlphaFoldDB" id="A0A3B1ATK0"/>
<evidence type="ECO:0000256" key="1">
    <source>
        <dbReference type="ARBA" id="ARBA00000677"/>
    </source>
</evidence>
<dbReference type="PANTHER" id="PTHR43390:SF1">
    <property type="entry name" value="CHLOROPLAST PROCESSING PEPTIDASE"/>
    <property type="match status" value="1"/>
</dbReference>
<keyword evidence="5" id="KW-0472">Membrane</keyword>
<dbReference type="GO" id="GO:0009003">
    <property type="term" value="F:signal peptidase activity"/>
    <property type="evidence" value="ECO:0007669"/>
    <property type="project" value="UniProtKB-EC"/>
</dbReference>
<gene>
    <name evidence="7" type="ORF">MNBD_GAMMA25-2376</name>
</gene>
<evidence type="ECO:0000256" key="2">
    <source>
        <dbReference type="ARBA" id="ARBA00009370"/>
    </source>
</evidence>
<dbReference type="PRINTS" id="PR00727">
    <property type="entry name" value="LEADERPTASE"/>
</dbReference>
<dbReference type="Pfam" id="PF10502">
    <property type="entry name" value="Peptidase_S26"/>
    <property type="match status" value="1"/>
</dbReference>
<feature type="transmembrane region" description="Helical" evidence="5">
    <location>
        <begin position="7"/>
        <end position="27"/>
    </location>
</feature>
<sequence>MNVDFSLILVIAVFVTGTIWLLDRLIISRGKIHDEIQDAAPTGIGSLWAMLAEFAHFLFPVVLIVLLLRGFIAEPFRIPSGSMLPSLEIGDFILVNKFSYGIRLPAWNKKVIDLGQPQRGDVIVFRYPEDPSIDYIKRVVGVPGDKVAYYNKVLHINGKPMQQMTETVYRPGYDHIVRRTENLTGIVHDILDNKMYPARDFVITVPENKYFVMGDNRDNSRDSRVWGFVPDENLVGHAMIVWLNWELGEWPRWGRIGTLID</sequence>
<evidence type="ECO:0000259" key="6">
    <source>
        <dbReference type="Pfam" id="PF10502"/>
    </source>
</evidence>
<dbReference type="SUPFAM" id="SSF51306">
    <property type="entry name" value="LexA/Signal peptidase"/>
    <property type="match status" value="1"/>
</dbReference>
<protein>
    <recommendedName>
        <fullName evidence="3">signal peptidase I</fullName>
        <ecNumber evidence="3">3.4.21.89</ecNumber>
    </recommendedName>
</protein>
<comment type="catalytic activity">
    <reaction evidence="1">
        <text>Cleavage of hydrophobic, N-terminal signal or leader sequences from secreted and periplasmic proteins.</text>
        <dbReference type="EC" id="3.4.21.89"/>
    </reaction>
</comment>
<feature type="transmembrane region" description="Helical" evidence="5">
    <location>
        <begin position="47"/>
        <end position="68"/>
    </location>
</feature>
<dbReference type="PROSITE" id="PS00760">
    <property type="entry name" value="SPASE_I_2"/>
    <property type="match status" value="1"/>
</dbReference>
<reference evidence="7" key="1">
    <citation type="submission" date="2018-06" db="EMBL/GenBank/DDBJ databases">
        <authorList>
            <person name="Zhirakovskaya E."/>
        </authorList>
    </citation>
    <scope>NUCLEOTIDE SEQUENCE</scope>
</reference>